<feature type="compositionally biased region" description="Low complexity" evidence="1">
    <location>
        <begin position="97"/>
        <end position="113"/>
    </location>
</feature>
<evidence type="ECO:0000256" key="1">
    <source>
        <dbReference type="SAM" id="MobiDB-lite"/>
    </source>
</evidence>
<organism evidence="2 3">
    <name type="scientific">Crenichthys baileyi</name>
    <name type="common">White River springfish</name>
    <dbReference type="NCBI Taxonomy" id="28760"/>
    <lineage>
        <taxon>Eukaryota</taxon>
        <taxon>Metazoa</taxon>
        <taxon>Chordata</taxon>
        <taxon>Craniata</taxon>
        <taxon>Vertebrata</taxon>
        <taxon>Euteleostomi</taxon>
        <taxon>Actinopterygii</taxon>
        <taxon>Neopterygii</taxon>
        <taxon>Teleostei</taxon>
        <taxon>Neoteleostei</taxon>
        <taxon>Acanthomorphata</taxon>
        <taxon>Ovalentaria</taxon>
        <taxon>Atherinomorphae</taxon>
        <taxon>Cyprinodontiformes</taxon>
        <taxon>Goodeidae</taxon>
        <taxon>Crenichthys</taxon>
    </lineage>
</organism>
<evidence type="ECO:0000313" key="2">
    <source>
        <dbReference type="EMBL" id="KAK5612674.1"/>
    </source>
</evidence>
<dbReference type="AlphaFoldDB" id="A0AAV9RUD6"/>
<gene>
    <name evidence="2" type="ORF">CRENBAI_009083</name>
</gene>
<accession>A0AAV9RUD6</accession>
<proteinExistence type="predicted"/>
<protein>
    <submittedName>
        <fullName evidence="2">Uncharacterized protein</fullName>
    </submittedName>
</protein>
<feature type="region of interest" description="Disordered" evidence="1">
    <location>
        <begin position="1"/>
        <end position="36"/>
    </location>
</feature>
<dbReference type="EMBL" id="JAHHUM010001334">
    <property type="protein sequence ID" value="KAK5612674.1"/>
    <property type="molecule type" value="Genomic_DNA"/>
</dbReference>
<dbReference type="Proteomes" id="UP001311232">
    <property type="component" value="Unassembled WGS sequence"/>
</dbReference>
<keyword evidence="3" id="KW-1185">Reference proteome</keyword>
<feature type="region of interest" description="Disordered" evidence="1">
    <location>
        <begin position="79"/>
        <end position="131"/>
    </location>
</feature>
<comment type="caution">
    <text evidence="2">The sequence shown here is derived from an EMBL/GenBank/DDBJ whole genome shotgun (WGS) entry which is preliminary data.</text>
</comment>
<feature type="non-terminal residue" evidence="2">
    <location>
        <position position="1"/>
    </location>
</feature>
<reference evidence="2 3" key="1">
    <citation type="submission" date="2021-06" db="EMBL/GenBank/DDBJ databases">
        <authorList>
            <person name="Palmer J.M."/>
        </authorList>
    </citation>
    <scope>NUCLEOTIDE SEQUENCE [LARGE SCALE GENOMIC DNA]</scope>
    <source>
        <strain evidence="2 3">MEX-2019</strain>
        <tissue evidence="2">Muscle</tissue>
    </source>
</reference>
<name>A0AAV9RUD6_9TELE</name>
<sequence length="131" mass="13005">SGPSPFYAKHFPPQNQAQKGGNPGKPQHQDLAPDLGQLLGSLLGVAGGPGAGSAGTPSITVTTSGVPAFIQGVTEFMQQASQPIFSPPPPTSGTTQAPAGPNPAANPAAAAAEKPPPRAFTGHLKLGSRKP</sequence>
<evidence type="ECO:0000313" key="3">
    <source>
        <dbReference type="Proteomes" id="UP001311232"/>
    </source>
</evidence>